<dbReference type="InterPro" id="IPR001881">
    <property type="entry name" value="EGF-like_Ca-bd_dom"/>
</dbReference>
<dbReference type="InterPro" id="IPR055088">
    <property type="entry name" value="Fibulin_C"/>
</dbReference>
<evidence type="ECO:0000256" key="9">
    <source>
        <dbReference type="PROSITE-ProRule" id="PRU00302"/>
    </source>
</evidence>
<accession>A0A8C2IQC9</accession>
<dbReference type="PANTHER" id="PTHR45656">
    <property type="entry name" value="PROTEIN CBR-CLEC-78"/>
    <property type="match status" value="1"/>
</dbReference>
<dbReference type="InterPro" id="IPR000436">
    <property type="entry name" value="Sushi_SCR_CCP_dom"/>
</dbReference>
<evidence type="ECO:0000256" key="1">
    <source>
        <dbReference type="ARBA" id="ARBA00004613"/>
    </source>
</evidence>
<protein>
    <recommendedName>
        <fullName evidence="12">Sushi domain-containing protein</fullName>
    </recommendedName>
</protein>
<dbReference type="CDD" id="cd00054">
    <property type="entry name" value="EGF_CA"/>
    <property type="match status" value="1"/>
</dbReference>
<evidence type="ECO:0000256" key="5">
    <source>
        <dbReference type="ARBA" id="ARBA00022737"/>
    </source>
</evidence>
<keyword evidence="2" id="KW-0964">Secreted</keyword>
<evidence type="ECO:0000256" key="7">
    <source>
        <dbReference type="ARBA" id="ARBA00023157"/>
    </source>
</evidence>
<name>A0A8C2IQC9_CYPCA</name>
<evidence type="ECO:0000313" key="13">
    <source>
        <dbReference type="Ensembl" id="ENSCCRP00020083146.1"/>
    </source>
</evidence>
<feature type="domain" description="Sushi" evidence="12">
    <location>
        <begin position="77"/>
        <end position="134"/>
    </location>
</feature>
<feature type="chain" id="PRO_5034697713" description="Sushi domain-containing protein" evidence="11">
    <location>
        <begin position="19"/>
        <end position="361"/>
    </location>
</feature>
<dbReference type="Pfam" id="PF22914">
    <property type="entry name" value="Fibulin_C"/>
    <property type="match status" value="1"/>
</dbReference>
<comment type="caution">
    <text evidence="9">Lacks conserved residue(s) required for the propagation of feature annotation.</text>
</comment>
<feature type="disulfide bond" evidence="9">
    <location>
        <begin position="105"/>
        <end position="132"/>
    </location>
</feature>
<evidence type="ECO:0000256" key="10">
    <source>
        <dbReference type="SAM" id="MobiDB-lite"/>
    </source>
</evidence>
<evidence type="ECO:0000256" key="2">
    <source>
        <dbReference type="ARBA" id="ARBA00022525"/>
    </source>
</evidence>
<evidence type="ECO:0000259" key="12">
    <source>
        <dbReference type="PROSITE" id="PS50923"/>
    </source>
</evidence>
<dbReference type="SUPFAM" id="SSF57196">
    <property type="entry name" value="EGF/Laminin"/>
    <property type="match status" value="1"/>
</dbReference>
<dbReference type="InterPro" id="IPR051277">
    <property type="entry name" value="SEZ6_CSMD_C4BPB_Regulators"/>
</dbReference>
<dbReference type="AlphaFoldDB" id="A0A8C2IQC9"/>
<comment type="subcellular location">
    <subcellularLocation>
        <location evidence="1">Secreted</location>
    </subcellularLocation>
</comment>
<keyword evidence="9" id="KW-0768">Sushi</keyword>
<keyword evidence="3" id="KW-0245">EGF-like domain</keyword>
<keyword evidence="4 11" id="KW-0732">Signal</keyword>
<evidence type="ECO:0000256" key="3">
    <source>
        <dbReference type="ARBA" id="ARBA00022536"/>
    </source>
</evidence>
<sequence length="361" mass="39797">MKVFFMIIFTSQLFTSQGQDCQSGEEVLNALKQVQKLLSAHETSFLQSLRSLRKKLSLLQNSTVKHNKSNPDKSSVSDCPPPEPLTNGRILGTVFKFGHEVHFLCSSGFQLMGPETRVCLDSQNWSGAQPSCKFVDTTVNNDASASISASSSSPSHPPASVSTHVRASRCIEFLDSTHCTCDQGYSISSHNSTLCTDIDECARATHNCSSEQVCVNTFGGHRCVDVDCPRIRNATYIKTSPLRCDRNPCIQGDNACFQAPVFINFHFMSVVSNMSTPTVLFRLSAARILGDTLRFSLLGTQGVQHFSVQRSGRLTGQLVLENSLQGPTTVEVDIEMSEMERRVLLGRYVTKLTLFVSPYNF</sequence>
<dbReference type="InterPro" id="IPR035976">
    <property type="entry name" value="Sushi/SCR/CCP_sf"/>
</dbReference>
<evidence type="ECO:0000256" key="11">
    <source>
        <dbReference type="SAM" id="SignalP"/>
    </source>
</evidence>
<feature type="region of interest" description="Disordered" evidence="10">
    <location>
        <begin position="62"/>
        <end position="82"/>
    </location>
</feature>
<dbReference type="Ensembl" id="ENSCCRT00020090996.1">
    <property type="protein sequence ID" value="ENSCCRP00020083146.1"/>
    <property type="gene ID" value="ENSCCRG00020038366.1"/>
</dbReference>
<dbReference type="GO" id="GO:0005576">
    <property type="term" value="C:extracellular region"/>
    <property type="evidence" value="ECO:0007669"/>
    <property type="project" value="UniProtKB-SubCell"/>
</dbReference>
<dbReference type="Pfam" id="PF00084">
    <property type="entry name" value="Sushi"/>
    <property type="match status" value="1"/>
</dbReference>
<dbReference type="GO" id="GO:0005509">
    <property type="term" value="F:calcium ion binding"/>
    <property type="evidence" value="ECO:0007669"/>
    <property type="project" value="InterPro"/>
</dbReference>
<gene>
    <name evidence="13" type="primary">si:dkey-234i14.3</name>
</gene>
<keyword evidence="5" id="KW-0677">Repeat</keyword>
<dbReference type="Gene3D" id="2.10.25.10">
    <property type="entry name" value="Laminin"/>
    <property type="match status" value="2"/>
</dbReference>
<dbReference type="Proteomes" id="UP000694701">
    <property type="component" value="Unplaced"/>
</dbReference>
<organism evidence="13 14">
    <name type="scientific">Cyprinus carpio</name>
    <name type="common">Common carp</name>
    <dbReference type="NCBI Taxonomy" id="7962"/>
    <lineage>
        <taxon>Eukaryota</taxon>
        <taxon>Metazoa</taxon>
        <taxon>Chordata</taxon>
        <taxon>Craniata</taxon>
        <taxon>Vertebrata</taxon>
        <taxon>Euteleostomi</taxon>
        <taxon>Actinopterygii</taxon>
        <taxon>Neopterygii</taxon>
        <taxon>Teleostei</taxon>
        <taxon>Ostariophysi</taxon>
        <taxon>Cypriniformes</taxon>
        <taxon>Cyprinidae</taxon>
        <taxon>Cyprininae</taxon>
        <taxon>Cyprinus</taxon>
    </lineage>
</organism>
<dbReference type="InterPro" id="IPR049883">
    <property type="entry name" value="NOTCH1_EGF-like"/>
</dbReference>
<dbReference type="SUPFAM" id="SSF57535">
    <property type="entry name" value="Complement control module/SCR domain"/>
    <property type="match status" value="1"/>
</dbReference>
<evidence type="ECO:0000256" key="6">
    <source>
        <dbReference type="ARBA" id="ARBA00022837"/>
    </source>
</evidence>
<keyword evidence="6" id="KW-0106">Calcium</keyword>
<proteinExistence type="predicted"/>
<dbReference type="Pfam" id="PF07645">
    <property type="entry name" value="EGF_CA"/>
    <property type="match status" value="1"/>
</dbReference>
<keyword evidence="8" id="KW-0325">Glycoprotein</keyword>
<evidence type="ECO:0000256" key="4">
    <source>
        <dbReference type="ARBA" id="ARBA00022729"/>
    </source>
</evidence>
<dbReference type="SMART" id="SM00179">
    <property type="entry name" value="EGF_CA"/>
    <property type="match status" value="1"/>
</dbReference>
<reference evidence="13" key="1">
    <citation type="submission" date="2025-08" db="UniProtKB">
        <authorList>
            <consortium name="Ensembl"/>
        </authorList>
    </citation>
    <scope>IDENTIFICATION</scope>
</reference>
<evidence type="ECO:0000313" key="14">
    <source>
        <dbReference type="Proteomes" id="UP000694701"/>
    </source>
</evidence>
<dbReference type="SMART" id="SM00032">
    <property type="entry name" value="CCP"/>
    <property type="match status" value="1"/>
</dbReference>
<keyword evidence="7 9" id="KW-1015">Disulfide bond</keyword>
<dbReference type="Gene3D" id="2.10.70.10">
    <property type="entry name" value="Complement Module, domain 1"/>
    <property type="match status" value="1"/>
</dbReference>
<feature type="signal peptide" evidence="11">
    <location>
        <begin position="1"/>
        <end position="18"/>
    </location>
</feature>
<evidence type="ECO:0000256" key="8">
    <source>
        <dbReference type="ARBA" id="ARBA00023180"/>
    </source>
</evidence>
<dbReference type="PROSITE" id="PS50923">
    <property type="entry name" value="SUSHI"/>
    <property type="match status" value="1"/>
</dbReference>
<dbReference type="CDD" id="cd00033">
    <property type="entry name" value="CCP"/>
    <property type="match status" value="1"/>
</dbReference>
<dbReference type="PANTHER" id="PTHR45656:SF4">
    <property type="entry name" value="PROTEIN CBR-CLEC-78"/>
    <property type="match status" value="1"/>
</dbReference>